<feature type="transmembrane region" description="Helical" evidence="1">
    <location>
        <begin position="12"/>
        <end position="33"/>
    </location>
</feature>
<name>B3T6L6_9ZZZZ</name>
<accession>B3T6L6</accession>
<dbReference type="AlphaFoldDB" id="B3T6L6"/>
<proteinExistence type="predicted"/>
<evidence type="ECO:0000313" key="2">
    <source>
        <dbReference type="EMBL" id="ABZ08225.1"/>
    </source>
</evidence>
<keyword evidence="1" id="KW-1133">Transmembrane helix</keyword>
<gene>
    <name evidence="2" type="ORF">ALOHA_HF4000APKG2J17ctg1g32</name>
</gene>
<reference evidence="2" key="1">
    <citation type="journal article" date="2008" name="ISME J.">
        <title>Genomic patterns of recombination, clonal divergence and environment in marine microbial populations.</title>
        <authorList>
            <person name="Konstantinidis K.T."/>
            <person name="Delong E.F."/>
        </authorList>
    </citation>
    <scope>NUCLEOTIDE SEQUENCE</scope>
</reference>
<keyword evidence="1" id="KW-0812">Transmembrane</keyword>
<evidence type="ECO:0000256" key="1">
    <source>
        <dbReference type="SAM" id="Phobius"/>
    </source>
</evidence>
<protein>
    <submittedName>
        <fullName evidence="2">Uncharacterized protein</fullName>
    </submittedName>
</protein>
<keyword evidence="1" id="KW-0472">Membrane</keyword>
<organism evidence="2">
    <name type="scientific">uncultured marine microorganism HF4000_APKG2J17</name>
    <dbReference type="NCBI Taxonomy" id="455546"/>
    <lineage>
        <taxon>unclassified sequences</taxon>
        <taxon>environmental samples</taxon>
    </lineage>
</organism>
<sequence>MFGNCDRYKSIEGLIIAAIVSWSIFFPCCANLLTIPAADFKFTEAASNSAAKERARSLDAFCRCRISRSISELYQPAKSLTY</sequence>
<dbReference type="EMBL" id="EU016624">
    <property type="protein sequence ID" value="ABZ08225.1"/>
    <property type="molecule type" value="Genomic_DNA"/>
</dbReference>